<dbReference type="SUPFAM" id="SSF47027">
    <property type="entry name" value="Acyl-CoA binding protein"/>
    <property type="match status" value="1"/>
</dbReference>
<dbReference type="eggNOG" id="KOG0817">
    <property type="taxonomic scope" value="Eukaryota"/>
</dbReference>
<comment type="similarity">
    <text evidence="1">Belongs to the ACBP family.</text>
</comment>
<dbReference type="PANTHER" id="PTHR23310:SF62">
    <property type="entry name" value="ACYL-COA BINDING PROTEIN 1, ISOFORM A"/>
    <property type="match status" value="1"/>
</dbReference>
<evidence type="ECO:0000313" key="4">
    <source>
        <dbReference type="EMBL" id="EME30738.1"/>
    </source>
</evidence>
<dbReference type="RefSeq" id="XP_005707258.1">
    <property type="nucleotide sequence ID" value="XM_005707201.1"/>
</dbReference>
<dbReference type="PANTHER" id="PTHR23310">
    <property type="entry name" value="ACYL-COA-BINDING PROTEIN, ACBP"/>
    <property type="match status" value="1"/>
</dbReference>
<evidence type="ECO:0000256" key="1">
    <source>
        <dbReference type="ARBA" id="ARBA00005567"/>
    </source>
</evidence>
<evidence type="ECO:0000313" key="5">
    <source>
        <dbReference type="Proteomes" id="UP000030680"/>
    </source>
</evidence>
<organism evidence="4 5">
    <name type="scientific">Galdieria sulphuraria</name>
    <name type="common">Red alga</name>
    <dbReference type="NCBI Taxonomy" id="130081"/>
    <lineage>
        <taxon>Eukaryota</taxon>
        <taxon>Rhodophyta</taxon>
        <taxon>Bangiophyceae</taxon>
        <taxon>Galdieriales</taxon>
        <taxon>Galdieriaceae</taxon>
        <taxon>Galdieria</taxon>
    </lineage>
</organism>
<dbReference type="InterPro" id="IPR014352">
    <property type="entry name" value="FERM/acyl-CoA-bd_prot_sf"/>
</dbReference>
<dbReference type="KEGG" id="gsl:Gasu_19770"/>
<dbReference type="AlphaFoldDB" id="M2Y460"/>
<protein>
    <submittedName>
        <fullName evidence="4">Acyl-CoA-binding protein</fullName>
    </submittedName>
</protein>
<feature type="domain" description="ACB" evidence="3">
    <location>
        <begin position="30"/>
        <end position="115"/>
    </location>
</feature>
<dbReference type="Gene3D" id="1.20.80.10">
    <property type="match status" value="1"/>
</dbReference>
<dbReference type="InterPro" id="IPR000582">
    <property type="entry name" value="Acyl-CoA-binding_protein"/>
</dbReference>
<dbReference type="PRINTS" id="PR00689">
    <property type="entry name" value="ACOABINDINGP"/>
</dbReference>
<evidence type="ECO:0000256" key="2">
    <source>
        <dbReference type="ARBA" id="ARBA00023121"/>
    </source>
</evidence>
<name>M2Y460_GALSU</name>
<sequence>MIDTSCDLLSSFAIILDIFIPIGEILEMSLEQTFNKAAEEVKKLSSASNDDKLELYGYFKQAKEGDCSTEKPGGLFNQKEKAKWQAWNSKKGTSKEEAQKKYIEKVDQLCGTQFRQSVS</sequence>
<proteinExistence type="inferred from homology"/>
<reference evidence="5" key="1">
    <citation type="journal article" date="2013" name="Science">
        <title>Gene transfer from bacteria and archaea facilitated evolution of an extremophilic eukaryote.</title>
        <authorList>
            <person name="Schonknecht G."/>
            <person name="Chen W.H."/>
            <person name="Ternes C.M."/>
            <person name="Barbier G.G."/>
            <person name="Shrestha R.P."/>
            <person name="Stanke M."/>
            <person name="Brautigam A."/>
            <person name="Baker B.J."/>
            <person name="Banfield J.F."/>
            <person name="Garavito R.M."/>
            <person name="Carr K."/>
            <person name="Wilkerson C."/>
            <person name="Rensing S.A."/>
            <person name="Gagneul D."/>
            <person name="Dickenson N.E."/>
            <person name="Oesterhelt C."/>
            <person name="Lercher M.J."/>
            <person name="Weber A.P."/>
        </authorList>
    </citation>
    <scope>NUCLEOTIDE SEQUENCE [LARGE SCALE GENOMIC DNA]</scope>
    <source>
        <strain evidence="5">074W</strain>
    </source>
</reference>
<keyword evidence="2" id="KW-0446">Lipid-binding</keyword>
<dbReference type="OMA" id="RYKFEAW"/>
<evidence type="ECO:0000259" key="3">
    <source>
        <dbReference type="PROSITE" id="PS51228"/>
    </source>
</evidence>
<dbReference type="GO" id="GO:0006631">
    <property type="term" value="P:fatty acid metabolic process"/>
    <property type="evidence" value="ECO:0007669"/>
    <property type="project" value="TreeGrafter"/>
</dbReference>
<dbReference type="PROSITE" id="PS51228">
    <property type="entry name" value="ACB_2"/>
    <property type="match status" value="1"/>
</dbReference>
<dbReference type="Pfam" id="PF00887">
    <property type="entry name" value="ACBP"/>
    <property type="match status" value="1"/>
</dbReference>
<dbReference type="STRING" id="130081.M2Y460"/>
<dbReference type="GeneID" id="17089445"/>
<dbReference type="EMBL" id="KB454497">
    <property type="protein sequence ID" value="EME30738.1"/>
    <property type="molecule type" value="Genomic_DNA"/>
</dbReference>
<dbReference type="InterPro" id="IPR035984">
    <property type="entry name" value="Acyl-CoA-binding_sf"/>
</dbReference>
<dbReference type="Proteomes" id="UP000030680">
    <property type="component" value="Unassembled WGS sequence"/>
</dbReference>
<dbReference type="OrthoDB" id="346910at2759"/>
<dbReference type="Gramene" id="EME30738">
    <property type="protein sequence ID" value="EME30738"/>
    <property type="gene ID" value="Gasu_19770"/>
</dbReference>
<accession>M2Y460</accession>
<keyword evidence="5" id="KW-1185">Reference proteome</keyword>
<dbReference type="GO" id="GO:0000062">
    <property type="term" value="F:fatty-acyl-CoA binding"/>
    <property type="evidence" value="ECO:0007669"/>
    <property type="project" value="InterPro"/>
</dbReference>
<gene>
    <name evidence="4" type="ORF">Gasu_19770</name>
</gene>